<feature type="region of interest" description="Disordered" evidence="1">
    <location>
        <begin position="52"/>
        <end position="76"/>
    </location>
</feature>
<dbReference type="InParanoid" id="A0A0D1DQF7"/>
<dbReference type="RefSeq" id="XP_011391725.1">
    <property type="nucleotide sequence ID" value="XM_011393423.1"/>
</dbReference>
<dbReference type="EMBL" id="CM003156">
    <property type="protein sequence ID" value="KIS66644.1"/>
    <property type="molecule type" value="Genomic_DNA"/>
</dbReference>
<dbReference type="Proteomes" id="UP000000561">
    <property type="component" value="Chromosome 17"/>
</dbReference>
<name>A0A0D1DQF7_MYCMD</name>
<organism evidence="2 3">
    <name type="scientific">Mycosarcoma maydis</name>
    <name type="common">Corn smut fungus</name>
    <name type="synonym">Ustilago maydis</name>
    <dbReference type="NCBI Taxonomy" id="5270"/>
    <lineage>
        <taxon>Eukaryota</taxon>
        <taxon>Fungi</taxon>
        <taxon>Dikarya</taxon>
        <taxon>Basidiomycota</taxon>
        <taxon>Ustilaginomycotina</taxon>
        <taxon>Ustilaginomycetes</taxon>
        <taxon>Ustilaginales</taxon>
        <taxon>Ustilaginaceae</taxon>
        <taxon>Mycosarcoma</taxon>
    </lineage>
</organism>
<evidence type="ECO:0000313" key="2">
    <source>
        <dbReference type="EMBL" id="KIS66644.1"/>
    </source>
</evidence>
<dbReference type="VEuPathDB" id="FungiDB:UMAG_10583"/>
<protein>
    <submittedName>
        <fullName evidence="2">Uncharacterized protein</fullName>
    </submittedName>
</protein>
<accession>A0A0D1DQF7</accession>
<gene>
    <name evidence="2" type="ORF">UMAG_10583</name>
</gene>
<dbReference type="OrthoDB" id="2556291at2759"/>
<sequence length="112" mass="12990">MLHRMLQRRSIAPKRWLARSTRPAQICAPMQHRTFYSDLYENESHLFDLHRDEGRPTVASSSSASSSFHSRAQQSLRFSTSHTSAYEVDRQMHRNQSTIVCQRLMSKAVVIV</sequence>
<dbReference type="AlphaFoldDB" id="A0A0D1DQF7"/>
<evidence type="ECO:0000256" key="1">
    <source>
        <dbReference type="SAM" id="MobiDB-lite"/>
    </source>
</evidence>
<evidence type="ECO:0000313" key="3">
    <source>
        <dbReference type="Proteomes" id="UP000000561"/>
    </source>
</evidence>
<dbReference type="GeneID" id="23566592"/>
<dbReference type="KEGG" id="uma:UMAG_10583"/>
<reference evidence="2 3" key="1">
    <citation type="journal article" date="2006" name="Nature">
        <title>Insights from the genome of the biotrophic fungal plant pathogen Ustilago maydis.</title>
        <authorList>
            <person name="Kamper J."/>
            <person name="Kahmann R."/>
            <person name="Bolker M."/>
            <person name="Ma L.J."/>
            <person name="Brefort T."/>
            <person name="Saville B.J."/>
            <person name="Banuett F."/>
            <person name="Kronstad J.W."/>
            <person name="Gold S.E."/>
            <person name="Muller O."/>
            <person name="Perlin M.H."/>
            <person name="Wosten H.A."/>
            <person name="de Vries R."/>
            <person name="Ruiz-Herrera J."/>
            <person name="Reynaga-Pena C.G."/>
            <person name="Snetselaar K."/>
            <person name="McCann M."/>
            <person name="Perez-Martin J."/>
            <person name="Feldbrugge M."/>
            <person name="Basse C.W."/>
            <person name="Steinberg G."/>
            <person name="Ibeas J.I."/>
            <person name="Holloman W."/>
            <person name="Guzman P."/>
            <person name="Farman M."/>
            <person name="Stajich J.E."/>
            <person name="Sentandreu R."/>
            <person name="Gonzalez-Prieto J.M."/>
            <person name="Kennell J.C."/>
            <person name="Molina L."/>
            <person name="Schirawski J."/>
            <person name="Mendoza-Mendoza A."/>
            <person name="Greilinger D."/>
            <person name="Munch K."/>
            <person name="Rossel N."/>
            <person name="Scherer M."/>
            <person name="Vranes M."/>
            <person name="Ladendorf O."/>
            <person name="Vincon V."/>
            <person name="Fuchs U."/>
            <person name="Sandrock B."/>
            <person name="Meng S."/>
            <person name="Ho E.C."/>
            <person name="Cahill M.J."/>
            <person name="Boyce K.J."/>
            <person name="Klose J."/>
            <person name="Klosterman S.J."/>
            <person name="Deelstra H.J."/>
            <person name="Ortiz-Castellanos L."/>
            <person name="Li W."/>
            <person name="Sanchez-Alonso P."/>
            <person name="Schreier P.H."/>
            <person name="Hauser-Hahn I."/>
            <person name="Vaupel M."/>
            <person name="Koopmann E."/>
            <person name="Friedrich G."/>
            <person name="Voss H."/>
            <person name="Schluter T."/>
            <person name="Margolis J."/>
            <person name="Platt D."/>
            <person name="Swimmer C."/>
            <person name="Gnirke A."/>
            <person name="Chen F."/>
            <person name="Vysotskaia V."/>
            <person name="Mannhaupt G."/>
            <person name="Guldener U."/>
            <person name="Munsterkotter M."/>
            <person name="Haase D."/>
            <person name="Oesterheld M."/>
            <person name="Mewes H.W."/>
            <person name="Mauceli E.W."/>
            <person name="DeCaprio D."/>
            <person name="Wade C.M."/>
            <person name="Butler J."/>
            <person name="Young S."/>
            <person name="Jaffe D.B."/>
            <person name="Calvo S."/>
            <person name="Nusbaum C."/>
            <person name="Galagan J."/>
            <person name="Birren B.W."/>
        </authorList>
    </citation>
    <scope>NUCLEOTIDE SEQUENCE [LARGE SCALE GENOMIC DNA]</scope>
    <source>
        <strain evidence="3">DSM 14603 / FGSC 9021 / UM521</strain>
    </source>
</reference>
<keyword evidence="3" id="KW-1185">Reference proteome</keyword>
<proteinExistence type="predicted"/>